<evidence type="ECO:0000313" key="6">
    <source>
        <dbReference type="EMBL" id="KND62086.1"/>
    </source>
</evidence>
<dbReference type="Gene3D" id="1.10.10.10">
    <property type="entry name" value="Winged helix-like DNA-binding domain superfamily/Winged helix DNA-binding domain"/>
    <property type="match status" value="1"/>
</dbReference>
<dbReference type="Pfam" id="PF00126">
    <property type="entry name" value="HTH_1"/>
    <property type="match status" value="1"/>
</dbReference>
<dbReference type="PANTHER" id="PTHR30126">
    <property type="entry name" value="HTH-TYPE TRANSCRIPTIONAL REGULATOR"/>
    <property type="match status" value="1"/>
</dbReference>
<protein>
    <submittedName>
        <fullName evidence="6">Transcriptional regulator, LysR family</fullName>
    </submittedName>
</protein>
<dbReference type="Pfam" id="PF03466">
    <property type="entry name" value="LysR_substrate"/>
    <property type="match status" value="1"/>
</dbReference>
<dbReference type="GO" id="GO:0000976">
    <property type="term" value="F:transcription cis-regulatory region binding"/>
    <property type="evidence" value="ECO:0007669"/>
    <property type="project" value="TreeGrafter"/>
</dbReference>
<dbReference type="RefSeq" id="WP_050452001.1">
    <property type="nucleotide sequence ID" value="NZ_LFJJ01000006.1"/>
</dbReference>
<keyword evidence="7" id="KW-1185">Reference proteome</keyword>
<sequence>MLNPQWLRTFGALVEIGNFTRAAERLNLTQAAVSQHLRHLEDELGLLVIRRPRGIELTPAGQALIDYCAETELARKRLDSRLAGRDDDTGEIGVISPGSIGLALFPLLLDWQERHPEWKMRHRFAPDSEVLEAILENRYDIGFVTLKPDDTRLAASKFSEEPLELVVPKGARVHEWRDLEALGFIDHPDGQAMANRLLSRRFPGHPGIRALTRHGFSNQIGLILEFVARGLGFTVIPRYARVAFGGQDAIEVVECGEPLVDTLWLIHRAEWPLAARCARVVEYLRACMKPSS</sequence>
<dbReference type="SUPFAM" id="SSF46785">
    <property type="entry name" value="Winged helix' DNA-binding domain"/>
    <property type="match status" value="1"/>
</dbReference>
<proteinExistence type="inferred from homology"/>
<dbReference type="PATRIC" id="fig|242163.4.peg.5825"/>
<keyword evidence="4" id="KW-0804">Transcription</keyword>
<dbReference type="InterPro" id="IPR000847">
    <property type="entry name" value="LysR_HTH_N"/>
</dbReference>
<evidence type="ECO:0000256" key="1">
    <source>
        <dbReference type="ARBA" id="ARBA00009437"/>
    </source>
</evidence>
<evidence type="ECO:0000256" key="2">
    <source>
        <dbReference type="ARBA" id="ARBA00023015"/>
    </source>
</evidence>
<feature type="domain" description="HTH lysR-type" evidence="5">
    <location>
        <begin position="2"/>
        <end position="58"/>
    </location>
</feature>
<dbReference type="CDD" id="cd05466">
    <property type="entry name" value="PBP2_LTTR_substrate"/>
    <property type="match status" value="1"/>
</dbReference>
<keyword evidence="3" id="KW-0238">DNA-binding</keyword>
<keyword evidence="2" id="KW-0805">Transcription regulation</keyword>
<dbReference type="InterPro" id="IPR005119">
    <property type="entry name" value="LysR_subst-bd"/>
</dbReference>
<dbReference type="PANTHER" id="PTHR30126:SF99">
    <property type="entry name" value="TRANSCRIPTIONAL REGULATOR LYSR FAMILY"/>
    <property type="match status" value="1"/>
</dbReference>
<evidence type="ECO:0000313" key="7">
    <source>
        <dbReference type="Proteomes" id="UP000036959"/>
    </source>
</evidence>
<dbReference type="OrthoDB" id="9789529at2"/>
<dbReference type="InterPro" id="IPR036388">
    <property type="entry name" value="WH-like_DNA-bd_sf"/>
</dbReference>
<accession>A0A0L0MIH7</accession>
<dbReference type="PROSITE" id="PS50931">
    <property type="entry name" value="HTH_LYSR"/>
    <property type="match status" value="1"/>
</dbReference>
<gene>
    <name evidence="6" type="ORF">BVER_02176</name>
</gene>
<organism evidence="6 7">
    <name type="scientific">Candidatus Burkholderia verschuerenii</name>
    <dbReference type="NCBI Taxonomy" id="242163"/>
    <lineage>
        <taxon>Bacteria</taxon>
        <taxon>Pseudomonadati</taxon>
        <taxon>Pseudomonadota</taxon>
        <taxon>Betaproteobacteria</taxon>
        <taxon>Burkholderiales</taxon>
        <taxon>Burkholderiaceae</taxon>
        <taxon>Burkholderia</taxon>
    </lineage>
</organism>
<evidence type="ECO:0000256" key="4">
    <source>
        <dbReference type="ARBA" id="ARBA00023163"/>
    </source>
</evidence>
<dbReference type="SUPFAM" id="SSF53850">
    <property type="entry name" value="Periplasmic binding protein-like II"/>
    <property type="match status" value="1"/>
</dbReference>
<dbReference type="Gene3D" id="3.40.190.290">
    <property type="match status" value="1"/>
</dbReference>
<dbReference type="PRINTS" id="PR00039">
    <property type="entry name" value="HTHLYSR"/>
</dbReference>
<name>A0A0L0MIH7_9BURK</name>
<dbReference type="AlphaFoldDB" id="A0A0L0MIH7"/>
<evidence type="ECO:0000259" key="5">
    <source>
        <dbReference type="PROSITE" id="PS50931"/>
    </source>
</evidence>
<dbReference type="Proteomes" id="UP000036959">
    <property type="component" value="Unassembled WGS sequence"/>
</dbReference>
<comment type="caution">
    <text evidence="6">The sequence shown here is derived from an EMBL/GenBank/DDBJ whole genome shotgun (WGS) entry which is preliminary data.</text>
</comment>
<comment type="similarity">
    <text evidence="1">Belongs to the LysR transcriptional regulatory family.</text>
</comment>
<dbReference type="EMBL" id="LFJJ01000006">
    <property type="protein sequence ID" value="KND62086.1"/>
    <property type="molecule type" value="Genomic_DNA"/>
</dbReference>
<evidence type="ECO:0000256" key="3">
    <source>
        <dbReference type="ARBA" id="ARBA00023125"/>
    </source>
</evidence>
<dbReference type="GO" id="GO:0003700">
    <property type="term" value="F:DNA-binding transcription factor activity"/>
    <property type="evidence" value="ECO:0007669"/>
    <property type="project" value="InterPro"/>
</dbReference>
<reference evidence="7" key="1">
    <citation type="submission" date="2015-06" db="EMBL/GenBank/DDBJ databases">
        <title>Comparative genomics of Burkholderia leaf nodule symbionts.</title>
        <authorList>
            <person name="Carlier A."/>
            <person name="Eberl L."/>
            <person name="Pinto-Carbo M."/>
        </authorList>
    </citation>
    <scope>NUCLEOTIDE SEQUENCE [LARGE SCALE GENOMIC DNA]</scope>
    <source>
        <strain evidence="7">UZHbot4</strain>
    </source>
</reference>
<dbReference type="InterPro" id="IPR036390">
    <property type="entry name" value="WH_DNA-bd_sf"/>
</dbReference>